<evidence type="ECO:0000313" key="2">
    <source>
        <dbReference type="Proteomes" id="UP000504637"/>
    </source>
</evidence>
<organism evidence="3">
    <name type="scientific">Dissoconium aciculare CBS 342.82</name>
    <dbReference type="NCBI Taxonomy" id="1314786"/>
    <lineage>
        <taxon>Eukaryota</taxon>
        <taxon>Fungi</taxon>
        <taxon>Dikarya</taxon>
        <taxon>Ascomycota</taxon>
        <taxon>Pezizomycotina</taxon>
        <taxon>Dothideomycetes</taxon>
        <taxon>Dothideomycetidae</taxon>
        <taxon>Mycosphaerellales</taxon>
        <taxon>Dissoconiaceae</taxon>
        <taxon>Dissoconium</taxon>
    </lineage>
</organism>
<evidence type="ECO:0000313" key="3">
    <source>
        <dbReference type="RefSeq" id="XP_033461728.1"/>
    </source>
</evidence>
<reference evidence="3" key="1">
    <citation type="submission" date="2020-01" db="EMBL/GenBank/DDBJ databases">
        <authorList>
            <consortium name="DOE Joint Genome Institute"/>
            <person name="Haridas S."/>
            <person name="Albert R."/>
            <person name="Binder M."/>
            <person name="Bloem J."/>
            <person name="Labutti K."/>
            <person name="Salamov A."/>
            <person name="Andreopoulos B."/>
            <person name="Baker S.E."/>
            <person name="Barry K."/>
            <person name="Bills G."/>
            <person name="Bluhm B.H."/>
            <person name="Cannon C."/>
            <person name="Castanera R."/>
            <person name="Culley D.E."/>
            <person name="Daum C."/>
            <person name="Ezra D."/>
            <person name="Gonzalez J.B."/>
            <person name="Henrissat B."/>
            <person name="Kuo A."/>
            <person name="Liang C."/>
            <person name="Lipzen A."/>
            <person name="Lutzoni F."/>
            <person name="Magnuson J."/>
            <person name="Mondo S."/>
            <person name="Nolan M."/>
            <person name="Ohm R."/>
            <person name="Pangilinan J."/>
            <person name="Park H.-J."/>
            <person name="Ramirez L."/>
            <person name="Alfaro M."/>
            <person name="Sun H."/>
            <person name="Tritt A."/>
            <person name="Yoshinaga Y."/>
            <person name="Zwiers L.-H."/>
            <person name="Turgeon B.G."/>
            <person name="Goodwin S.B."/>
            <person name="Spatafora J.W."/>
            <person name="Crous P.W."/>
            <person name="Grigoriev I.V."/>
        </authorList>
    </citation>
    <scope>NUCLEOTIDE SEQUENCE</scope>
    <source>
        <strain evidence="3">CBS 342.82</strain>
    </source>
</reference>
<dbReference type="AlphaFoldDB" id="A0A6J3MCX5"/>
<proteinExistence type="predicted"/>
<feature type="region of interest" description="Disordered" evidence="1">
    <location>
        <begin position="1"/>
        <end position="21"/>
    </location>
</feature>
<dbReference type="Proteomes" id="UP000504637">
    <property type="component" value="Unplaced"/>
</dbReference>
<feature type="compositionally biased region" description="Polar residues" evidence="1">
    <location>
        <begin position="10"/>
        <end position="21"/>
    </location>
</feature>
<accession>A0A6J3MCX5</accession>
<name>A0A6J3MCX5_9PEZI</name>
<reference evidence="3" key="3">
    <citation type="submission" date="2025-08" db="UniProtKB">
        <authorList>
            <consortium name="RefSeq"/>
        </authorList>
    </citation>
    <scope>IDENTIFICATION</scope>
    <source>
        <strain evidence="3">CBS 342.82</strain>
    </source>
</reference>
<keyword evidence="2" id="KW-1185">Reference proteome</keyword>
<dbReference type="RefSeq" id="XP_033461728.1">
    <property type="nucleotide sequence ID" value="XM_033604576.1"/>
</dbReference>
<gene>
    <name evidence="3" type="ORF">K489DRAFT_379125</name>
</gene>
<dbReference type="GeneID" id="54362376"/>
<feature type="region of interest" description="Disordered" evidence="1">
    <location>
        <begin position="231"/>
        <end position="251"/>
    </location>
</feature>
<reference evidence="3" key="2">
    <citation type="submission" date="2020-04" db="EMBL/GenBank/DDBJ databases">
        <authorList>
            <consortium name="NCBI Genome Project"/>
        </authorList>
    </citation>
    <scope>NUCLEOTIDE SEQUENCE</scope>
    <source>
        <strain evidence="3">CBS 342.82</strain>
    </source>
</reference>
<sequence>MGWRVCKPSDFSSQTDSIRDNSSSDVILAHLDSDGTTSAKEVALNLDALSSESRKAAGKDKEPSLDESPASTWSVIAEVAQRPSDEEQENLINLIHEVLLLPSISPDVPDCAFWPESVIILISGLRYPLGSKVESCELSSSLANALQHPVRSQDRSPGGSIAKSCASNSRCCRITRMSRNHTQLESFPCNSKGINNRLSRYDPPMSLMLTLGFADTRPIAVQRTRRFLPRKPTRCHDTTPNGSALIHTATE</sequence>
<evidence type="ECO:0000256" key="1">
    <source>
        <dbReference type="SAM" id="MobiDB-lite"/>
    </source>
</evidence>
<protein>
    <submittedName>
        <fullName evidence="3">Uncharacterized protein</fullName>
    </submittedName>
</protein>